<accession>A0A0F9JBN4</accession>
<dbReference type="AlphaFoldDB" id="A0A0F9JBN4"/>
<feature type="compositionally biased region" description="Basic and acidic residues" evidence="1">
    <location>
        <begin position="1"/>
        <end position="24"/>
    </location>
</feature>
<feature type="region of interest" description="Disordered" evidence="1">
    <location>
        <begin position="1"/>
        <end position="48"/>
    </location>
</feature>
<name>A0A0F9JBN4_9ZZZZ</name>
<dbReference type="EMBL" id="LAZR01018419">
    <property type="protein sequence ID" value="KKL96487.1"/>
    <property type="molecule type" value="Genomic_DNA"/>
</dbReference>
<comment type="caution">
    <text evidence="2">The sequence shown here is derived from an EMBL/GenBank/DDBJ whole genome shotgun (WGS) entry which is preliminary data.</text>
</comment>
<gene>
    <name evidence="2" type="ORF">LCGC14_1843990</name>
</gene>
<feature type="compositionally biased region" description="Polar residues" evidence="1">
    <location>
        <begin position="25"/>
        <end position="39"/>
    </location>
</feature>
<proteinExistence type="predicted"/>
<reference evidence="2" key="1">
    <citation type="journal article" date="2015" name="Nature">
        <title>Complex archaea that bridge the gap between prokaryotes and eukaryotes.</title>
        <authorList>
            <person name="Spang A."/>
            <person name="Saw J.H."/>
            <person name="Jorgensen S.L."/>
            <person name="Zaremba-Niedzwiedzka K."/>
            <person name="Martijn J."/>
            <person name="Lind A.E."/>
            <person name="van Eijk R."/>
            <person name="Schleper C."/>
            <person name="Guy L."/>
            <person name="Ettema T.J."/>
        </authorList>
    </citation>
    <scope>NUCLEOTIDE SEQUENCE</scope>
</reference>
<evidence type="ECO:0000256" key="1">
    <source>
        <dbReference type="SAM" id="MobiDB-lite"/>
    </source>
</evidence>
<organism evidence="2">
    <name type="scientific">marine sediment metagenome</name>
    <dbReference type="NCBI Taxonomy" id="412755"/>
    <lineage>
        <taxon>unclassified sequences</taxon>
        <taxon>metagenomes</taxon>
        <taxon>ecological metagenomes</taxon>
    </lineage>
</organism>
<evidence type="ECO:0000313" key="2">
    <source>
        <dbReference type="EMBL" id="KKL96487.1"/>
    </source>
</evidence>
<protein>
    <submittedName>
        <fullName evidence="2">Uncharacterized protein</fullName>
    </submittedName>
</protein>
<sequence>MSSMDTKLKEELKGESNQSIKRDISGTTQKENIEESTSIIPPESADEV</sequence>